<evidence type="ECO:0000313" key="3">
    <source>
        <dbReference type="Proteomes" id="UP001057375"/>
    </source>
</evidence>
<dbReference type="Proteomes" id="UP001057375">
    <property type="component" value="Unassembled WGS sequence"/>
</dbReference>
<sequence>MKLFTLLLGFVVLLLLVIPGESVDYIDVWEDVPADEIYEVYYVNRPAFQDEFGPLLGFVGGMHAQMSFLAKDDSTKSFTYHYDTRDHYTMAAKFPYVGDDGYLVWPHWDELLCFHGHEFGPEPEYRWVIDNHISDITGDILNDIAASFWHQWNSTRRNYTMFELWDYWQNEEIFRGNQCMDMAQDMINWLHNVHDVDYFLDVDVNRTYMNLYGEPIGDPVDYYGNPVVRSEVNTWFTIISDLGNKTLQEWIYEVFIVYEGKTYYDFLTWDDDYNPVHEIFETKFNAPYAGIAYPTYYLPGQDVPM</sequence>
<keyword evidence="3" id="KW-1185">Reference proteome</keyword>
<feature type="chain" id="PRO_5047481859" evidence="1">
    <location>
        <begin position="23"/>
        <end position="305"/>
    </location>
</feature>
<gene>
    <name evidence="2" type="ORF">ADUPG1_000899</name>
</gene>
<reference evidence="2" key="1">
    <citation type="submission" date="2022-03" db="EMBL/GenBank/DDBJ databases">
        <title>Draft genome sequence of Aduncisulcus paluster, a free-living microaerophilic Fornicata.</title>
        <authorList>
            <person name="Yuyama I."/>
            <person name="Kume K."/>
            <person name="Tamura T."/>
            <person name="Inagaki Y."/>
            <person name="Hashimoto T."/>
        </authorList>
    </citation>
    <scope>NUCLEOTIDE SEQUENCE</scope>
    <source>
        <strain evidence="2">NY0171</strain>
    </source>
</reference>
<evidence type="ECO:0000256" key="1">
    <source>
        <dbReference type="SAM" id="SignalP"/>
    </source>
</evidence>
<organism evidence="2 3">
    <name type="scientific">Aduncisulcus paluster</name>
    <dbReference type="NCBI Taxonomy" id="2918883"/>
    <lineage>
        <taxon>Eukaryota</taxon>
        <taxon>Metamonada</taxon>
        <taxon>Carpediemonas-like organisms</taxon>
        <taxon>Aduncisulcus</taxon>
    </lineage>
</organism>
<dbReference type="EMBL" id="BQXS01000501">
    <property type="protein sequence ID" value="GKT28841.1"/>
    <property type="molecule type" value="Genomic_DNA"/>
</dbReference>
<feature type="signal peptide" evidence="1">
    <location>
        <begin position="1"/>
        <end position="22"/>
    </location>
</feature>
<name>A0ABQ5K8F8_9EUKA</name>
<protein>
    <submittedName>
        <fullName evidence="2">Uncharacterized protein</fullName>
    </submittedName>
</protein>
<evidence type="ECO:0000313" key="2">
    <source>
        <dbReference type="EMBL" id="GKT28841.1"/>
    </source>
</evidence>
<accession>A0ABQ5K8F8</accession>
<keyword evidence="1" id="KW-0732">Signal</keyword>
<comment type="caution">
    <text evidence="2">The sequence shown here is derived from an EMBL/GenBank/DDBJ whole genome shotgun (WGS) entry which is preliminary data.</text>
</comment>
<proteinExistence type="predicted"/>